<evidence type="ECO:0000256" key="1">
    <source>
        <dbReference type="ARBA" id="ARBA00008324"/>
    </source>
</evidence>
<dbReference type="NCBIfam" id="TIGR00369">
    <property type="entry name" value="unchar_dom_1"/>
    <property type="match status" value="1"/>
</dbReference>
<feature type="region of interest" description="Disordered" evidence="3">
    <location>
        <begin position="1"/>
        <end position="26"/>
    </location>
</feature>
<feature type="compositionally biased region" description="Pro residues" evidence="3">
    <location>
        <begin position="10"/>
        <end position="24"/>
    </location>
</feature>
<sequence length="172" mass="18957">MSRVRISSPAPCPEPFPRTPPPMTQPSVFFGPASAEEINRTQILEGQMAHHIGIEMVETGPDYMTARMPVDQRTIQRIGILHGGASLALAETVGSIAASYVVDREKFYIVGQEINANHIRPTRSGYVYATARPLHLGRTSQVWDIKLKNDEGKLTCVSRFTVAVLKKDPTLS</sequence>
<dbReference type="CDD" id="cd03443">
    <property type="entry name" value="PaaI_thioesterase"/>
    <property type="match status" value="1"/>
</dbReference>
<evidence type="ECO:0000313" key="6">
    <source>
        <dbReference type="Proteomes" id="UP000002709"/>
    </source>
</evidence>
<dbReference type="InterPro" id="IPR003736">
    <property type="entry name" value="PAAI_dom"/>
</dbReference>
<dbReference type="Pfam" id="PF03061">
    <property type="entry name" value="4HBT"/>
    <property type="match status" value="1"/>
</dbReference>
<keyword evidence="2" id="KW-0378">Hydrolase</keyword>
<feature type="domain" description="Thioesterase" evidence="4">
    <location>
        <begin position="79"/>
        <end position="156"/>
    </location>
</feature>
<dbReference type="KEGG" id="plt:Plut_1317"/>
<accession>Q3B3A4</accession>
<dbReference type="GO" id="GO:0005829">
    <property type="term" value="C:cytosol"/>
    <property type="evidence" value="ECO:0007669"/>
    <property type="project" value="TreeGrafter"/>
</dbReference>
<gene>
    <name evidence="5" type="ordered locus">Plut_1317</name>
</gene>
<proteinExistence type="inferred from homology"/>
<dbReference type="PANTHER" id="PTHR43240">
    <property type="entry name" value="1,4-DIHYDROXY-2-NAPHTHOYL-COA THIOESTERASE 1"/>
    <property type="match status" value="1"/>
</dbReference>
<dbReference type="HOGENOM" id="CLU_089876_13_1_10"/>
<dbReference type="AlphaFoldDB" id="Q3B3A4"/>
<dbReference type="InterPro" id="IPR029069">
    <property type="entry name" value="HotDog_dom_sf"/>
</dbReference>
<dbReference type="Gene3D" id="3.10.129.10">
    <property type="entry name" value="Hotdog Thioesterase"/>
    <property type="match status" value="1"/>
</dbReference>
<name>Q3B3A4_CHLL3</name>
<evidence type="ECO:0000256" key="2">
    <source>
        <dbReference type="ARBA" id="ARBA00022801"/>
    </source>
</evidence>
<dbReference type="EMBL" id="CP000096">
    <property type="protein sequence ID" value="ABB24177.1"/>
    <property type="molecule type" value="Genomic_DNA"/>
</dbReference>
<dbReference type="InterPro" id="IPR006683">
    <property type="entry name" value="Thioestr_dom"/>
</dbReference>
<dbReference type="SUPFAM" id="SSF54637">
    <property type="entry name" value="Thioesterase/thiol ester dehydrase-isomerase"/>
    <property type="match status" value="1"/>
</dbReference>
<protein>
    <submittedName>
        <fullName evidence="5">Phenylacetic acid degradation-related protein</fullName>
    </submittedName>
</protein>
<evidence type="ECO:0000313" key="5">
    <source>
        <dbReference type="EMBL" id="ABB24177.1"/>
    </source>
</evidence>
<dbReference type="Proteomes" id="UP000002709">
    <property type="component" value="Chromosome"/>
</dbReference>
<evidence type="ECO:0000256" key="3">
    <source>
        <dbReference type="SAM" id="MobiDB-lite"/>
    </source>
</evidence>
<dbReference type="GO" id="GO:0061522">
    <property type="term" value="F:1,4-dihydroxy-2-naphthoyl-CoA thioesterase activity"/>
    <property type="evidence" value="ECO:0007669"/>
    <property type="project" value="TreeGrafter"/>
</dbReference>
<evidence type="ECO:0000259" key="4">
    <source>
        <dbReference type="Pfam" id="PF03061"/>
    </source>
</evidence>
<organism evidence="5 6">
    <name type="scientific">Chlorobium luteolum (strain DSM 273 / BCRC 81028 / 2530)</name>
    <name type="common">Pelodictyon luteolum</name>
    <dbReference type="NCBI Taxonomy" id="319225"/>
    <lineage>
        <taxon>Bacteria</taxon>
        <taxon>Pseudomonadati</taxon>
        <taxon>Chlorobiota</taxon>
        <taxon>Chlorobiia</taxon>
        <taxon>Chlorobiales</taxon>
        <taxon>Chlorobiaceae</taxon>
        <taxon>Chlorobium/Pelodictyon group</taxon>
        <taxon>Pelodictyon</taxon>
    </lineage>
</organism>
<dbReference type="PANTHER" id="PTHR43240:SF5">
    <property type="entry name" value="1,4-DIHYDROXY-2-NAPHTHOYL-COA THIOESTERASE 1"/>
    <property type="match status" value="1"/>
</dbReference>
<dbReference type="STRING" id="319225.Plut_1317"/>
<keyword evidence="6" id="KW-1185">Reference proteome</keyword>
<reference evidence="6" key="1">
    <citation type="submission" date="2005-08" db="EMBL/GenBank/DDBJ databases">
        <title>Complete sequence of Pelodictyon luteolum DSM 273.</title>
        <authorList>
            <consortium name="US DOE Joint Genome Institute"/>
            <person name="Copeland A."/>
            <person name="Lucas S."/>
            <person name="Lapidus A."/>
            <person name="Barry K."/>
            <person name="Detter J.C."/>
            <person name="Glavina T."/>
            <person name="Hammon N."/>
            <person name="Israni S."/>
            <person name="Pitluck S."/>
            <person name="Bryant D."/>
            <person name="Schmutz J."/>
            <person name="Larimer F."/>
            <person name="Land M."/>
            <person name="Kyrpides N."/>
            <person name="Ivanova N."/>
            <person name="Richardson P."/>
        </authorList>
    </citation>
    <scope>NUCLEOTIDE SEQUENCE [LARGE SCALE GENOMIC DNA]</scope>
    <source>
        <strain evidence="6">DSM 273 / BCRC 81028 / 2530</strain>
    </source>
</reference>
<dbReference type="eggNOG" id="COG2050">
    <property type="taxonomic scope" value="Bacteria"/>
</dbReference>
<comment type="similarity">
    <text evidence="1">Belongs to the thioesterase PaaI family.</text>
</comment>